<dbReference type="Gene3D" id="1.10.630.10">
    <property type="entry name" value="Cytochrome P450"/>
    <property type="match status" value="1"/>
</dbReference>
<keyword evidence="3 7" id="KW-0479">Metal-binding</keyword>
<dbReference type="RefSeq" id="WP_097247980.1">
    <property type="nucleotide sequence ID" value="NZ_JAMTCV010000010.1"/>
</dbReference>
<evidence type="ECO:0000256" key="2">
    <source>
        <dbReference type="ARBA" id="ARBA00022617"/>
    </source>
</evidence>
<proteinExistence type="inferred from homology"/>
<evidence type="ECO:0000256" key="4">
    <source>
        <dbReference type="ARBA" id="ARBA00023002"/>
    </source>
</evidence>
<dbReference type="PROSITE" id="PS00086">
    <property type="entry name" value="CYTOCHROME_P450"/>
    <property type="match status" value="1"/>
</dbReference>
<comment type="similarity">
    <text evidence="1 7">Belongs to the cytochrome P450 family.</text>
</comment>
<dbReference type="InterPro" id="IPR002397">
    <property type="entry name" value="Cyt_P450_B"/>
</dbReference>
<keyword evidence="4 7" id="KW-0560">Oxidoreductase</keyword>
<evidence type="ECO:0000313" key="9">
    <source>
        <dbReference type="Proteomes" id="UP000219565"/>
    </source>
</evidence>
<keyword evidence="5 7" id="KW-0408">Iron</keyword>
<dbReference type="Pfam" id="PF00067">
    <property type="entry name" value="p450"/>
    <property type="match status" value="1"/>
</dbReference>
<name>A0A285LWF2_9NOCA</name>
<keyword evidence="6 7" id="KW-0503">Monooxygenase</keyword>
<accession>A0A285LWF2</accession>
<protein>
    <submittedName>
        <fullName evidence="8">Cytochrome P450</fullName>
    </submittedName>
</protein>
<organism evidence="8 9">
    <name type="scientific">Nocardia amikacinitolerans</name>
    <dbReference type="NCBI Taxonomy" id="756689"/>
    <lineage>
        <taxon>Bacteria</taxon>
        <taxon>Bacillati</taxon>
        <taxon>Actinomycetota</taxon>
        <taxon>Actinomycetes</taxon>
        <taxon>Mycobacteriales</taxon>
        <taxon>Nocardiaceae</taxon>
        <taxon>Nocardia</taxon>
    </lineage>
</organism>
<dbReference type="PANTHER" id="PTHR46696">
    <property type="entry name" value="P450, PUTATIVE (EUROFUNG)-RELATED"/>
    <property type="match status" value="1"/>
</dbReference>
<gene>
    <name evidence="8" type="ORF">SAMN04244553_6245</name>
</gene>
<dbReference type="AlphaFoldDB" id="A0A285LWF2"/>
<evidence type="ECO:0000256" key="1">
    <source>
        <dbReference type="ARBA" id="ARBA00010617"/>
    </source>
</evidence>
<dbReference type="Proteomes" id="UP000219565">
    <property type="component" value="Unassembled WGS sequence"/>
</dbReference>
<reference evidence="8 9" key="1">
    <citation type="submission" date="2017-09" db="EMBL/GenBank/DDBJ databases">
        <authorList>
            <person name="Ehlers B."/>
            <person name="Leendertz F.H."/>
        </authorList>
    </citation>
    <scope>NUCLEOTIDE SEQUENCE [LARGE SCALE GENOMIC DNA]</scope>
    <source>
        <strain evidence="8 9">DSM 45537</strain>
    </source>
</reference>
<evidence type="ECO:0000256" key="7">
    <source>
        <dbReference type="RuleBase" id="RU000461"/>
    </source>
</evidence>
<sequence length="395" mass="43318">MTVTLPRAAEWHEFALHAAAQPGLALLAPLGAATRPIRKVPKFGWVVSDPELAREVHRDSAHFSIATDGASGHWWSQMLGDFGAERFEGPEHQRLRAGLGDLFSRPASEHFVEGAAGAQLERLRTDLAAGRTVDIAEFGRVFTARTMVDVAGLPRETSTDTPYLDLFAAMERLADLGKGNWATTVVPARNQRKGRELAALIGANVEQVYDSADSGTVIGRCRDLGLTLEQTRGFTVLLVVAGTVTLASTLGRLVALLHDTGDQHRLLADAGLIPDAIREGLRVTSSMPVVGRGVIGDVELGGRLLRSGDRVKVMTWYVDNSVGRFDLDLGYVARTRQLWFGGGKHFCLGAALTHVQLTRFLETLLAAGRPWEITRRRYRFNAFVPLYRRLDIRLH</sequence>
<dbReference type="InterPro" id="IPR036396">
    <property type="entry name" value="Cyt_P450_sf"/>
</dbReference>
<keyword evidence="2 7" id="KW-0349">Heme</keyword>
<dbReference type="GO" id="GO:0005506">
    <property type="term" value="F:iron ion binding"/>
    <property type="evidence" value="ECO:0007669"/>
    <property type="project" value="InterPro"/>
</dbReference>
<dbReference type="GO" id="GO:0016705">
    <property type="term" value="F:oxidoreductase activity, acting on paired donors, with incorporation or reduction of molecular oxygen"/>
    <property type="evidence" value="ECO:0007669"/>
    <property type="project" value="InterPro"/>
</dbReference>
<dbReference type="GO" id="GO:0020037">
    <property type="term" value="F:heme binding"/>
    <property type="evidence" value="ECO:0007669"/>
    <property type="project" value="InterPro"/>
</dbReference>
<evidence type="ECO:0000256" key="5">
    <source>
        <dbReference type="ARBA" id="ARBA00023004"/>
    </source>
</evidence>
<dbReference type="SUPFAM" id="SSF48264">
    <property type="entry name" value="Cytochrome P450"/>
    <property type="match status" value="1"/>
</dbReference>
<keyword evidence="9" id="KW-1185">Reference proteome</keyword>
<dbReference type="GO" id="GO:0004497">
    <property type="term" value="F:monooxygenase activity"/>
    <property type="evidence" value="ECO:0007669"/>
    <property type="project" value="UniProtKB-KW"/>
</dbReference>
<evidence type="ECO:0000313" key="8">
    <source>
        <dbReference type="EMBL" id="SNY89238.1"/>
    </source>
</evidence>
<dbReference type="CDD" id="cd00302">
    <property type="entry name" value="cytochrome_P450"/>
    <property type="match status" value="1"/>
</dbReference>
<dbReference type="InterPro" id="IPR001128">
    <property type="entry name" value="Cyt_P450"/>
</dbReference>
<dbReference type="PRINTS" id="PR00359">
    <property type="entry name" value="BP450"/>
</dbReference>
<evidence type="ECO:0000256" key="3">
    <source>
        <dbReference type="ARBA" id="ARBA00022723"/>
    </source>
</evidence>
<dbReference type="PANTHER" id="PTHR46696:SF1">
    <property type="entry name" value="CYTOCHROME P450 YJIB-RELATED"/>
    <property type="match status" value="1"/>
</dbReference>
<dbReference type="EMBL" id="OBEG01000008">
    <property type="protein sequence ID" value="SNY89238.1"/>
    <property type="molecule type" value="Genomic_DNA"/>
</dbReference>
<dbReference type="InterPro" id="IPR017972">
    <property type="entry name" value="Cyt_P450_CS"/>
</dbReference>
<evidence type="ECO:0000256" key="6">
    <source>
        <dbReference type="ARBA" id="ARBA00023033"/>
    </source>
</evidence>
<dbReference type="STRING" id="1379680.GCA_001612615_01068"/>